<accession>A0A6J4MDK0</accession>
<feature type="non-terminal residue" evidence="2">
    <location>
        <position position="84"/>
    </location>
</feature>
<reference evidence="2" key="1">
    <citation type="submission" date="2020-02" db="EMBL/GenBank/DDBJ databases">
        <authorList>
            <person name="Meier V. D."/>
        </authorList>
    </citation>
    <scope>NUCLEOTIDE SEQUENCE</scope>
    <source>
        <strain evidence="2">AVDCRST_MAG68</strain>
    </source>
</reference>
<dbReference type="AlphaFoldDB" id="A0A6J4MDK0"/>
<evidence type="ECO:0000256" key="1">
    <source>
        <dbReference type="SAM" id="MobiDB-lite"/>
    </source>
</evidence>
<evidence type="ECO:0000313" key="2">
    <source>
        <dbReference type="EMBL" id="CAA9354848.1"/>
    </source>
</evidence>
<gene>
    <name evidence="2" type="ORF">AVDCRST_MAG68-3874</name>
</gene>
<proteinExistence type="predicted"/>
<protein>
    <submittedName>
        <fullName evidence="2">Uncharacterized protein</fullName>
    </submittedName>
</protein>
<feature type="non-terminal residue" evidence="2">
    <location>
        <position position="1"/>
    </location>
</feature>
<feature type="region of interest" description="Disordered" evidence="1">
    <location>
        <begin position="54"/>
        <end position="84"/>
    </location>
</feature>
<sequence>GGASCGRTRRVDASYGMPRGKFQPPGVPRRHRANAPRERRSALYYNDLQSIPEPAQMARGGSGGCHARSGGCTARGGKSAQFSV</sequence>
<name>A0A6J4MDK0_9BACT</name>
<organism evidence="2">
    <name type="scientific">uncultured Gemmatimonadota bacterium</name>
    <dbReference type="NCBI Taxonomy" id="203437"/>
    <lineage>
        <taxon>Bacteria</taxon>
        <taxon>Pseudomonadati</taxon>
        <taxon>Gemmatimonadota</taxon>
        <taxon>environmental samples</taxon>
    </lineage>
</organism>
<dbReference type="EMBL" id="CADCTW010000184">
    <property type="protein sequence ID" value="CAA9354848.1"/>
    <property type="molecule type" value="Genomic_DNA"/>
</dbReference>
<feature type="region of interest" description="Disordered" evidence="1">
    <location>
        <begin position="1"/>
        <end position="40"/>
    </location>
</feature>